<keyword evidence="5" id="KW-0812">Transmembrane</keyword>
<dbReference type="PROSITE" id="PS01360">
    <property type="entry name" value="ZF_MYND_1"/>
    <property type="match status" value="1"/>
</dbReference>
<feature type="transmembrane region" description="Helical" evidence="5">
    <location>
        <begin position="200"/>
        <end position="222"/>
    </location>
</feature>
<keyword evidence="1" id="KW-0479">Metal-binding</keyword>
<keyword evidence="5" id="KW-1133">Transmembrane helix</keyword>
<evidence type="ECO:0000256" key="3">
    <source>
        <dbReference type="ARBA" id="ARBA00022833"/>
    </source>
</evidence>
<gene>
    <name evidence="7" type="ORF">CCMP2556_LOCUS34576</name>
</gene>
<dbReference type="Pfam" id="PF01753">
    <property type="entry name" value="zf-MYND"/>
    <property type="match status" value="1"/>
</dbReference>
<dbReference type="Proteomes" id="UP001642484">
    <property type="component" value="Unassembled WGS sequence"/>
</dbReference>
<evidence type="ECO:0000256" key="1">
    <source>
        <dbReference type="ARBA" id="ARBA00022723"/>
    </source>
</evidence>
<name>A0ABP0P2Q1_9DINO</name>
<evidence type="ECO:0000256" key="5">
    <source>
        <dbReference type="SAM" id="Phobius"/>
    </source>
</evidence>
<dbReference type="SUPFAM" id="SSF144232">
    <property type="entry name" value="HIT/MYND zinc finger-like"/>
    <property type="match status" value="1"/>
</dbReference>
<organism evidence="7 8">
    <name type="scientific">Durusdinium trenchii</name>
    <dbReference type="NCBI Taxonomy" id="1381693"/>
    <lineage>
        <taxon>Eukaryota</taxon>
        <taxon>Sar</taxon>
        <taxon>Alveolata</taxon>
        <taxon>Dinophyceae</taxon>
        <taxon>Suessiales</taxon>
        <taxon>Symbiodiniaceae</taxon>
        <taxon>Durusdinium</taxon>
    </lineage>
</organism>
<dbReference type="EMBL" id="CAXAMN010022486">
    <property type="protein sequence ID" value="CAK9070300.1"/>
    <property type="molecule type" value="Genomic_DNA"/>
</dbReference>
<dbReference type="InterPro" id="IPR002893">
    <property type="entry name" value="Znf_MYND"/>
</dbReference>
<evidence type="ECO:0000259" key="6">
    <source>
        <dbReference type="PROSITE" id="PS50865"/>
    </source>
</evidence>
<evidence type="ECO:0000256" key="2">
    <source>
        <dbReference type="ARBA" id="ARBA00022771"/>
    </source>
</evidence>
<keyword evidence="8" id="KW-1185">Reference proteome</keyword>
<comment type="caution">
    <text evidence="7">The sequence shown here is derived from an EMBL/GenBank/DDBJ whole genome shotgun (WGS) entry which is preliminary data.</text>
</comment>
<keyword evidence="5" id="KW-0472">Membrane</keyword>
<sequence length="233" mass="25257">MAPCAACGRAEAASLCGRCEATAYCTPECQRAHWRVHKAVCGLKPVKHEALDEALDACRGKAQMFLPLGAGLKALQSLSQQLVAEEHWEAQATGEAAEAARSLPKLHAMVLAQVWDHEDLLSLAATLSSIRQQWRAPPECTLLCIYIAAELQDEAQKLLDDFKEAIEAPGPRLAYPTGPARAVLCKVGALLIPVLPSNKFWPVLVALGHFVFWQFCSPYLVLREGMAANSSAD</sequence>
<keyword evidence="3" id="KW-0862">Zinc</keyword>
<feature type="domain" description="MYND-type" evidence="6">
    <location>
        <begin position="4"/>
        <end position="41"/>
    </location>
</feature>
<reference evidence="7 8" key="1">
    <citation type="submission" date="2024-02" db="EMBL/GenBank/DDBJ databases">
        <authorList>
            <person name="Chen Y."/>
            <person name="Shah S."/>
            <person name="Dougan E. K."/>
            <person name="Thang M."/>
            <person name="Chan C."/>
        </authorList>
    </citation>
    <scope>NUCLEOTIDE SEQUENCE [LARGE SCALE GENOMIC DNA]</scope>
</reference>
<dbReference type="PROSITE" id="PS50865">
    <property type="entry name" value="ZF_MYND_2"/>
    <property type="match status" value="1"/>
</dbReference>
<protein>
    <recommendedName>
        <fullName evidence="6">MYND-type domain-containing protein</fullName>
    </recommendedName>
</protein>
<evidence type="ECO:0000313" key="7">
    <source>
        <dbReference type="EMBL" id="CAK9070300.1"/>
    </source>
</evidence>
<accession>A0ABP0P2Q1</accession>
<proteinExistence type="predicted"/>
<evidence type="ECO:0000256" key="4">
    <source>
        <dbReference type="PROSITE-ProRule" id="PRU00134"/>
    </source>
</evidence>
<evidence type="ECO:0000313" key="8">
    <source>
        <dbReference type="Proteomes" id="UP001642484"/>
    </source>
</evidence>
<dbReference type="Gene3D" id="6.10.140.2220">
    <property type="match status" value="1"/>
</dbReference>
<keyword evidence="2 4" id="KW-0863">Zinc-finger</keyword>